<feature type="region of interest" description="Disordered" evidence="8">
    <location>
        <begin position="543"/>
        <end position="633"/>
    </location>
</feature>
<evidence type="ECO:0000256" key="7">
    <source>
        <dbReference type="PROSITE-ProRule" id="PRU00176"/>
    </source>
</evidence>
<dbReference type="FunFam" id="3.30.70.330:FF:000183">
    <property type="entry name" value="R3H domain containing protein"/>
    <property type="match status" value="1"/>
</dbReference>
<feature type="compositionally biased region" description="Low complexity" evidence="8">
    <location>
        <begin position="20"/>
        <end position="33"/>
    </location>
</feature>
<dbReference type="GO" id="GO:0071014">
    <property type="term" value="C:post-mRNA release spliceosomal complex"/>
    <property type="evidence" value="ECO:0007669"/>
    <property type="project" value="UniProtKB-ARBA"/>
</dbReference>
<dbReference type="PANTHER" id="PTHR23003:SF17">
    <property type="entry name" value="RNA-BINDING PROTEIN PIN4"/>
    <property type="match status" value="1"/>
</dbReference>
<dbReference type="InterPro" id="IPR012677">
    <property type="entry name" value="Nucleotide-bd_a/b_plait_sf"/>
</dbReference>
<comment type="subunit">
    <text evidence="6">Interacts with csx1.</text>
</comment>
<organism evidence="10 11">
    <name type="scientific">Ambrosiozyma monospora</name>
    <name type="common">Yeast</name>
    <name type="synonym">Endomycopsis monosporus</name>
    <dbReference type="NCBI Taxonomy" id="43982"/>
    <lineage>
        <taxon>Eukaryota</taxon>
        <taxon>Fungi</taxon>
        <taxon>Dikarya</taxon>
        <taxon>Ascomycota</taxon>
        <taxon>Saccharomycotina</taxon>
        <taxon>Pichiomycetes</taxon>
        <taxon>Pichiales</taxon>
        <taxon>Pichiaceae</taxon>
        <taxon>Ambrosiozyma</taxon>
    </lineage>
</organism>
<dbReference type="InterPro" id="IPR034186">
    <property type="entry name" value="PIN4-like_RRM"/>
</dbReference>
<dbReference type="GO" id="GO:0003729">
    <property type="term" value="F:mRNA binding"/>
    <property type="evidence" value="ECO:0007669"/>
    <property type="project" value="TreeGrafter"/>
</dbReference>
<feature type="region of interest" description="Disordered" evidence="8">
    <location>
        <begin position="739"/>
        <end position="773"/>
    </location>
</feature>
<feature type="compositionally biased region" description="Polar residues" evidence="8">
    <location>
        <begin position="1"/>
        <end position="19"/>
    </location>
</feature>
<feature type="compositionally biased region" description="Gly residues" evidence="8">
    <location>
        <begin position="803"/>
        <end position="816"/>
    </location>
</feature>
<dbReference type="InterPro" id="IPR050374">
    <property type="entry name" value="RRT5_SRSF_SR"/>
</dbReference>
<keyword evidence="3" id="KW-0597">Phosphoprotein</keyword>
<evidence type="ECO:0000313" key="10">
    <source>
        <dbReference type="EMBL" id="GMG20708.1"/>
    </source>
</evidence>
<sequence length="828" mass="87201">MNPASTVNSVTGSLMTVNDTSSNHATTHTSSPHFHLHSNSNNNGIATGSSDVNAKQHSIKSSPDINDHVHNGKQINENELSNDSNINDIHDNSSRFNNNNNNNQNQLNSHNSQSHSHNTHSHSRSQSHGQSQNKEDEEVIPTAIVIKNIPFAIKKEQLLDVMSKLNLPLPYAFNYHFDNGVFRGLAFANFNSTEETSMVVSILNGREIGGRKLRVEYKKMLPLHERERIEREKREKRGQLEEQHRSASSVSLASLYSIASASNQGTGLGGQHGAGVGQNQQVSAAAVLAAAQNAALGGAGGSNLNLNLNSGSYSFSGSNNNTSKLLPERLYLSIPPHQQLVKPPATLDFNNPETLDIYTKMVVFKDDTKGQSGALELAYSINSLSNLQKRNILAIAQFLNLFSCEVFDQSGQQSSSGSNGGLLLIRREPLPFSSNMNSGSVGGIVSTTPSGSSTNISGAGGFGGVVSPLIRSHSHSMLNSVGCTGSGGAAGLSLSTGRYRQQSPRIVSGTSSSAAAVAAAAANGQIQGSGAGGLAASNLLAAASTGGQLPPPGSLSQQQQQQSQSQQQYTGQAQPSLRHSSSTASLNLLRSNGYTPSPNTQQQQQQQSQTQQQQGQGALQQTPTTPNLNLNMRPVNFQGLNCLTSNSFLNSNSNNQNNSSLNQSLGGAYGGSSTNLTQQLAQLTGGSTISMNQVQQQQQQNQQQFGLGSGLSGLSGLAGLGSQYGSQAQLNQLGSQYNNGGGSQYGGSQYGGSQSAAQPQLQPQMFGQQQQFGSQYSATGQSQLEQLSQLAALQSQQAQMGRQGQGQQGGQQGGDGSFVSALENLSFN</sequence>
<feature type="compositionally biased region" description="Polar residues" evidence="8">
    <location>
        <begin position="577"/>
        <end position="594"/>
    </location>
</feature>
<keyword evidence="11" id="KW-1185">Reference proteome</keyword>
<protein>
    <submittedName>
        <fullName evidence="10">Unnamed protein product</fullName>
    </submittedName>
</protein>
<evidence type="ECO:0000313" key="11">
    <source>
        <dbReference type="Proteomes" id="UP001165063"/>
    </source>
</evidence>
<feature type="domain" description="RRM" evidence="9">
    <location>
        <begin position="142"/>
        <end position="220"/>
    </location>
</feature>
<evidence type="ECO:0000256" key="4">
    <source>
        <dbReference type="ARBA" id="ARBA00022884"/>
    </source>
</evidence>
<dbReference type="InterPro" id="IPR035979">
    <property type="entry name" value="RBD_domain_sf"/>
</dbReference>
<feature type="compositionally biased region" description="Low complexity" evidence="8">
    <location>
        <begin position="751"/>
        <end position="773"/>
    </location>
</feature>
<feature type="compositionally biased region" description="Polar residues" evidence="8">
    <location>
        <begin position="37"/>
        <end position="64"/>
    </location>
</feature>
<dbReference type="EMBL" id="BSXU01000444">
    <property type="protein sequence ID" value="GMG20708.1"/>
    <property type="molecule type" value="Genomic_DNA"/>
</dbReference>
<evidence type="ECO:0000256" key="5">
    <source>
        <dbReference type="ARBA" id="ARBA00055199"/>
    </source>
</evidence>
<evidence type="ECO:0000256" key="2">
    <source>
        <dbReference type="ARBA" id="ARBA00022490"/>
    </source>
</evidence>
<dbReference type="SMART" id="SM00360">
    <property type="entry name" value="RRM"/>
    <property type="match status" value="1"/>
</dbReference>
<dbReference type="CDD" id="cd12253">
    <property type="entry name" value="RRM_PIN4_like"/>
    <property type="match status" value="1"/>
</dbReference>
<dbReference type="PROSITE" id="PS50102">
    <property type="entry name" value="RRM"/>
    <property type="match status" value="1"/>
</dbReference>
<evidence type="ECO:0000256" key="3">
    <source>
        <dbReference type="ARBA" id="ARBA00022553"/>
    </source>
</evidence>
<feature type="compositionally biased region" description="Low complexity" evidence="8">
    <location>
        <begin position="543"/>
        <end position="576"/>
    </location>
</feature>
<comment type="subcellular location">
    <subcellularLocation>
        <location evidence="1">Cytoplasm</location>
    </subcellularLocation>
</comment>
<feature type="compositionally biased region" description="Low complexity" evidence="8">
    <location>
        <begin position="94"/>
        <end position="116"/>
    </location>
</feature>
<evidence type="ECO:0000256" key="6">
    <source>
        <dbReference type="ARBA" id="ARBA00062407"/>
    </source>
</evidence>
<proteinExistence type="predicted"/>
<name>A0A9W6YSK1_AMBMO</name>
<gene>
    <name evidence="10" type="ORF">Amon01_000143400</name>
</gene>
<evidence type="ECO:0000256" key="8">
    <source>
        <dbReference type="SAM" id="MobiDB-lite"/>
    </source>
</evidence>
<feature type="compositionally biased region" description="Low complexity" evidence="8">
    <location>
        <begin position="595"/>
        <end position="626"/>
    </location>
</feature>
<dbReference type="Pfam" id="PF00076">
    <property type="entry name" value="RRM_1"/>
    <property type="match status" value="1"/>
</dbReference>
<dbReference type="GO" id="GO:0005737">
    <property type="term" value="C:cytoplasm"/>
    <property type="evidence" value="ECO:0007669"/>
    <property type="project" value="UniProtKB-SubCell"/>
</dbReference>
<feature type="region of interest" description="Disordered" evidence="8">
    <location>
        <begin position="795"/>
        <end position="828"/>
    </location>
</feature>
<reference evidence="10" key="1">
    <citation type="submission" date="2023-04" db="EMBL/GenBank/DDBJ databases">
        <title>Ambrosiozyma monospora NBRC 1965.</title>
        <authorList>
            <person name="Ichikawa N."/>
            <person name="Sato H."/>
            <person name="Tonouchi N."/>
        </authorList>
    </citation>
    <scope>NUCLEOTIDE SEQUENCE</scope>
    <source>
        <strain evidence="10">NBRC 1965</strain>
    </source>
</reference>
<dbReference type="InterPro" id="IPR000504">
    <property type="entry name" value="RRM_dom"/>
</dbReference>
<comment type="function">
    <text evidence="5">Regulates global gene expression after oxidative stress. Interacts and stabilizes mRNAs and may regulate their transition between different cytoplasmic components after oxidative stress.</text>
</comment>
<dbReference type="Proteomes" id="UP001165063">
    <property type="component" value="Unassembled WGS sequence"/>
</dbReference>
<dbReference type="SUPFAM" id="SSF54928">
    <property type="entry name" value="RNA-binding domain, RBD"/>
    <property type="match status" value="1"/>
</dbReference>
<keyword evidence="4 7" id="KW-0694">RNA-binding</keyword>
<accession>A0A9W6YSK1</accession>
<dbReference type="AlphaFoldDB" id="A0A9W6YSK1"/>
<feature type="region of interest" description="Disordered" evidence="8">
    <location>
        <begin position="1"/>
        <end position="136"/>
    </location>
</feature>
<comment type="caution">
    <text evidence="10">The sequence shown here is derived from an EMBL/GenBank/DDBJ whole genome shotgun (WGS) entry which is preliminary data.</text>
</comment>
<dbReference type="PANTHER" id="PTHR23003">
    <property type="entry name" value="RNA RECOGNITION MOTIF RRM DOMAIN CONTAINING PROTEIN"/>
    <property type="match status" value="1"/>
</dbReference>
<evidence type="ECO:0000256" key="1">
    <source>
        <dbReference type="ARBA" id="ARBA00004496"/>
    </source>
</evidence>
<feature type="compositionally biased region" description="Gly residues" evidence="8">
    <location>
        <begin position="739"/>
        <end position="750"/>
    </location>
</feature>
<keyword evidence="2" id="KW-0963">Cytoplasm</keyword>
<evidence type="ECO:0000259" key="9">
    <source>
        <dbReference type="PROSITE" id="PS50102"/>
    </source>
</evidence>
<dbReference type="OrthoDB" id="434258at2759"/>
<dbReference type="Gene3D" id="3.30.70.330">
    <property type="match status" value="1"/>
</dbReference>